<keyword evidence="3" id="KW-1185">Reference proteome</keyword>
<comment type="caution">
    <text evidence="2">The sequence shown here is derived from an EMBL/GenBank/DDBJ whole genome shotgun (WGS) entry which is preliminary data.</text>
</comment>
<protein>
    <recommendedName>
        <fullName evidence="4">SH3 domain-containing protein</fullName>
    </recommendedName>
</protein>
<evidence type="ECO:0000256" key="1">
    <source>
        <dbReference type="SAM" id="SignalP"/>
    </source>
</evidence>
<organism evidence="2 3">
    <name type="scientific">Hymenobacter negativus</name>
    <dbReference type="NCBI Taxonomy" id="2795026"/>
    <lineage>
        <taxon>Bacteria</taxon>
        <taxon>Pseudomonadati</taxon>
        <taxon>Bacteroidota</taxon>
        <taxon>Cytophagia</taxon>
        <taxon>Cytophagales</taxon>
        <taxon>Hymenobacteraceae</taxon>
        <taxon>Hymenobacter</taxon>
    </lineage>
</organism>
<reference evidence="2 3" key="1">
    <citation type="submission" date="2020-12" db="EMBL/GenBank/DDBJ databases">
        <title>Hymenobacter sp.</title>
        <authorList>
            <person name="Kim M.K."/>
        </authorList>
    </citation>
    <scope>NUCLEOTIDE SEQUENCE [LARGE SCALE GENOMIC DNA]</scope>
    <source>
        <strain evidence="2 3">BT442</strain>
    </source>
</reference>
<sequence>MNYTRRLLVGVLSLLAAPAAAQIFTIPPGAYRTGAAYHRKQPQPAGLDATYPDKRGQLVVVVPRGTKTAKLRVAPDSVWGYVSAKGRTFRLFRNEEYRLEYADTLCIYSSSNIMAGSDRDGNNLRTPGANALGPYTAPRYFFSRGLNGLIFPLTTRYLREAYEASNPGFIAAIGRLNIGQSLVDFDRKTGLFRVTTLYRDEAGH</sequence>
<proteinExistence type="predicted"/>
<dbReference type="EMBL" id="JAEDAE010000002">
    <property type="protein sequence ID" value="MBH8557785.1"/>
    <property type="molecule type" value="Genomic_DNA"/>
</dbReference>
<name>A0ABS0Q5D0_9BACT</name>
<keyword evidence="1" id="KW-0732">Signal</keyword>
<evidence type="ECO:0000313" key="2">
    <source>
        <dbReference type="EMBL" id="MBH8557785.1"/>
    </source>
</evidence>
<feature type="signal peptide" evidence="1">
    <location>
        <begin position="1"/>
        <end position="21"/>
    </location>
</feature>
<gene>
    <name evidence="2" type="ORF">I7X13_06985</name>
</gene>
<dbReference type="Proteomes" id="UP000625631">
    <property type="component" value="Unassembled WGS sequence"/>
</dbReference>
<evidence type="ECO:0000313" key="3">
    <source>
        <dbReference type="Proteomes" id="UP000625631"/>
    </source>
</evidence>
<feature type="chain" id="PRO_5045755315" description="SH3 domain-containing protein" evidence="1">
    <location>
        <begin position="22"/>
        <end position="204"/>
    </location>
</feature>
<dbReference type="RefSeq" id="WP_198074909.1">
    <property type="nucleotide sequence ID" value="NZ_JAEDAE010000002.1"/>
</dbReference>
<evidence type="ECO:0008006" key="4">
    <source>
        <dbReference type="Google" id="ProtNLM"/>
    </source>
</evidence>
<accession>A0ABS0Q5D0</accession>